<name>A0ACB7S715_HYAAI</name>
<evidence type="ECO:0000313" key="2">
    <source>
        <dbReference type="Proteomes" id="UP000821845"/>
    </source>
</evidence>
<evidence type="ECO:0000313" key="1">
    <source>
        <dbReference type="EMBL" id="KAH6929736.1"/>
    </source>
</evidence>
<protein>
    <submittedName>
        <fullName evidence="1">Uncharacterized protein</fullName>
    </submittedName>
</protein>
<keyword evidence="2" id="KW-1185">Reference proteome</keyword>
<accession>A0ACB7S715</accession>
<comment type="caution">
    <text evidence="1">The sequence shown here is derived from an EMBL/GenBank/DDBJ whole genome shotgun (WGS) entry which is preliminary data.</text>
</comment>
<gene>
    <name evidence="1" type="ORF">HPB50_005428</name>
</gene>
<organism evidence="1 2">
    <name type="scientific">Hyalomma asiaticum</name>
    <name type="common">Tick</name>
    <dbReference type="NCBI Taxonomy" id="266040"/>
    <lineage>
        <taxon>Eukaryota</taxon>
        <taxon>Metazoa</taxon>
        <taxon>Ecdysozoa</taxon>
        <taxon>Arthropoda</taxon>
        <taxon>Chelicerata</taxon>
        <taxon>Arachnida</taxon>
        <taxon>Acari</taxon>
        <taxon>Parasitiformes</taxon>
        <taxon>Ixodida</taxon>
        <taxon>Ixodoidea</taxon>
        <taxon>Ixodidae</taxon>
        <taxon>Hyalomminae</taxon>
        <taxon>Hyalomma</taxon>
    </lineage>
</organism>
<proteinExistence type="predicted"/>
<dbReference type="EMBL" id="CM023485">
    <property type="protein sequence ID" value="KAH6929736.1"/>
    <property type="molecule type" value="Genomic_DNA"/>
</dbReference>
<sequence length="388" mass="43241">MATTRFLAGFASMLDWRPLQFVEHIPDIRVCNLCGVVARSSRLLACAHVLCGVCYEQVKIKSQCCPVDKRKIIEEQVQKLELKESHLDDRRVLCLNSKHGCSFMGNINDLEEHFENDCDYHEVTCQKCGSSVPQMKILDHSLSSCVEGMISAIPDETNSVLEDLRKIKQSLDDGLERLSQKKTAVQDKINGLVECLDGHAEQIRTLQDVLRGTIASSQLARVHIHPTLSNGKCTRTPVGGAIVDRAYMCLGDIYKRKASLSAGTSVPEVSPVCILAGYSLVVETKFAEKNELVHLEFGVAFRAGRWDSFVTWPFAREVTLTLVHPADERKNMSLPVSVPNDEDRFECIKKPSPDDINLAMRARPVPWKQLELSGFIANDSLCIAVAME</sequence>
<reference evidence="1" key="1">
    <citation type="submission" date="2020-05" db="EMBL/GenBank/DDBJ databases">
        <title>Large-scale comparative analyses of tick genomes elucidate their genetic diversity and vector capacities.</title>
        <authorList>
            <person name="Jia N."/>
            <person name="Wang J."/>
            <person name="Shi W."/>
            <person name="Du L."/>
            <person name="Sun Y."/>
            <person name="Zhan W."/>
            <person name="Jiang J."/>
            <person name="Wang Q."/>
            <person name="Zhang B."/>
            <person name="Ji P."/>
            <person name="Sakyi L.B."/>
            <person name="Cui X."/>
            <person name="Yuan T."/>
            <person name="Jiang B."/>
            <person name="Yang W."/>
            <person name="Lam T.T.-Y."/>
            <person name="Chang Q."/>
            <person name="Ding S."/>
            <person name="Wang X."/>
            <person name="Zhu J."/>
            <person name="Ruan X."/>
            <person name="Zhao L."/>
            <person name="Wei J."/>
            <person name="Que T."/>
            <person name="Du C."/>
            <person name="Cheng J."/>
            <person name="Dai P."/>
            <person name="Han X."/>
            <person name="Huang E."/>
            <person name="Gao Y."/>
            <person name="Liu J."/>
            <person name="Shao H."/>
            <person name="Ye R."/>
            <person name="Li L."/>
            <person name="Wei W."/>
            <person name="Wang X."/>
            <person name="Wang C."/>
            <person name="Yang T."/>
            <person name="Huo Q."/>
            <person name="Li W."/>
            <person name="Guo W."/>
            <person name="Chen H."/>
            <person name="Zhou L."/>
            <person name="Ni X."/>
            <person name="Tian J."/>
            <person name="Zhou Y."/>
            <person name="Sheng Y."/>
            <person name="Liu T."/>
            <person name="Pan Y."/>
            <person name="Xia L."/>
            <person name="Li J."/>
            <person name="Zhao F."/>
            <person name="Cao W."/>
        </authorList>
    </citation>
    <scope>NUCLEOTIDE SEQUENCE</scope>
    <source>
        <strain evidence="1">Hyas-2018</strain>
    </source>
</reference>
<dbReference type="Proteomes" id="UP000821845">
    <property type="component" value="Chromosome 5"/>
</dbReference>